<keyword evidence="4" id="KW-0863">Zinc-finger</keyword>
<dbReference type="InterPro" id="IPR011993">
    <property type="entry name" value="PH-like_dom_sf"/>
</dbReference>
<evidence type="ECO:0000256" key="4">
    <source>
        <dbReference type="ARBA" id="ARBA00022771"/>
    </source>
</evidence>
<dbReference type="Gene3D" id="6.10.140.260">
    <property type="match status" value="1"/>
</dbReference>
<dbReference type="InterPro" id="IPR021648">
    <property type="entry name" value="GLUE_dom"/>
</dbReference>
<evidence type="ECO:0000256" key="1">
    <source>
        <dbReference type="ARBA" id="ARBA00009697"/>
    </source>
</evidence>
<comment type="caution">
    <text evidence="9">The sequence shown here is derived from an EMBL/GenBank/DDBJ whole genome shotgun (WGS) entry which is preliminary data.</text>
</comment>
<dbReference type="SUPFAM" id="SSF50729">
    <property type="entry name" value="PH domain-like"/>
    <property type="match status" value="1"/>
</dbReference>
<dbReference type="Gene3D" id="2.30.29.30">
    <property type="entry name" value="Pleckstrin-homology domain (PH domain)/Phosphotyrosine-binding domain (PTB)"/>
    <property type="match status" value="1"/>
</dbReference>
<dbReference type="InterPro" id="IPR001876">
    <property type="entry name" value="Znf_RanBP2"/>
</dbReference>
<dbReference type="PANTHER" id="PTHR13128">
    <property type="entry name" value="VACUOLAR PROTEIN-SORTING-ASSOCIATED PROTEIN 36"/>
    <property type="match status" value="1"/>
</dbReference>
<keyword evidence="10" id="KW-1185">Reference proteome</keyword>
<dbReference type="EMBL" id="JBAHYK010000649">
    <property type="protein sequence ID" value="KAL0572270.1"/>
    <property type="molecule type" value="Genomic_DNA"/>
</dbReference>
<dbReference type="SUPFAM" id="SSF90209">
    <property type="entry name" value="Ran binding protein zinc finger-like"/>
    <property type="match status" value="1"/>
</dbReference>
<dbReference type="Pfam" id="PF04157">
    <property type="entry name" value="EAP30"/>
    <property type="match status" value="1"/>
</dbReference>
<dbReference type="PANTHER" id="PTHR13128:SF12">
    <property type="entry name" value="VACUOLAR PROTEIN-SORTING-ASSOCIATED PROTEIN 36"/>
    <property type="match status" value="1"/>
</dbReference>
<dbReference type="GO" id="GO:0004040">
    <property type="term" value="F:amidase activity"/>
    <property type="evidence" value="ECO:0007669"/>
    <property type="project" value="UniProtKB-EC"/>
</dbReference>
<keyword evidence="7" id="KW-0963">Cytoplasm</keyword>
<dbReference type="PROSITE" id="PS51495">
    <property type="entry name" value="GLUE"/>
    <property type="match status" value="1"/>
</dbReference>
<dbReference type="Pfam" id="PF25794">
    <property type="entry name" value="SACS"/>
    <property type="match status" value="1"/>
</dbReference>
<keyword evidence="5" id="KW-0862">Zinc</keyword>
<dbReference type="Gene3D" id="2.30.30.380">
    <property type="entry name" value="Zn-finger domain of Sec23/24"/>
    <property type="match status" value="1"/>
</dbReference>
<gene>
    <name evidence="9" type="primary">VPS36_2</name>
    <name evidence="9" type="ORF">V5O48_009696</name>
</gene>
<comment type="function">
    <text evidence="7">Component of the ESCRT-II complex (endosomal sorting complex required for transport II), which is required for multivesicular body (MVB) formation and sorting of endosomal cargo proteins into MVBs.</text>
</comment>
<reference evidence="9 10" key="1">
    <citation type="submission" date="2024-02" db="EMBL/GenBank/DDBJ databases">
        <title>A draft genome for the cacao thread blight pathogen Marasmius crinis-equi.</title>
        <authorList>
            <person name="Cohen S.P."/>
            <person name="Baruah I.K."/>
            <person name="Amoako-Attah I."/>
            <person name="Bukari Y."/>
            <person name="Meinhardt L.W."/>
            <person name="Bailey B.A."/>
        </authorList>
    </citation>
    <scope>NUCLEOTIDE SEQUENCE [LARGE SCALE GENOMIC DNA]</scope>
    <source>
        <strain evidence="9 10">GH-76</strain>
    </source>
</reference>
<dbReference type="SUPFAM" id="SSF46785">
    <property type="entry name" value="Winged helix' DNA-binding domain"/>
    <property type="match status" value="1"/>
</dbReference>
<dbReference type="Gene3D" id="1.10.10.10">
    <property type="entry name" value="Winged helix-like DNA-binding domain superfamily/Winged helix DNA-binding domain"/>
    <property type="match status" value="1"/>
</dbReference>
<evidence type="ECO:0000256" key="5">
    <source>
        <dbReference type="ARBA" id="ARBA00022833"/>
    </source>
</evidence>
<evidence type="ECO:0000313" key="9">
    <source>
        <dbReference type="EMBL" id="KAL0572270.1"/>
    </source>
</evidence>
<dbReference type="Pfam" id="PF11605">
    <property type="entry name" value="Vps36_ESCRT-II"/>
    <property type="match status" value="1"/>
</dbReference>
<feature type="domain" description="GLUE N-terminal" evidence="8">
    <location>
        <begin position="7"/>
        <end position="207"/>
    </location>
</feature>
<dbReference type="Proteomes" id="UP001465976">
    <property type="component" value="Unassembled WGS sequence"/>
</dbReference>
<dbReference type="Pfam" id="PF00641">
    <property type="entry name" value="Zn_ribbon_RanBP"/>
    <property type="match status" value="1"/>
</dbReference>
<comment type="similarity">
    <text evidence="1 7">Belongs to the VPS36 family.</text>
</comment>
<name>A0ABR3FAL3_9AGAR</name>
<evidence type="ECO:0000256" key="7">
    <source>
        <dbReference type="RuleBase" id="RU367095"/>
    </source>
</evidence>
<dbReference type="InterPro" id="IPR040608">
    <property type="entry name" value="Snf8/Vps36"/>
</dbReference>
<organism evidence="9 10">
    <name type="scientific">Marasmius crinis-equi</name>
    <dbReference type="NCBI Taxonomy" id="585013"/>
    <lineage>
        <taxon>Eukaryota</taxon>
        <taxon>Fungi</taxon>
        <taxon>Dikarya</taxon>
        <taxon>Basidiomycota</taxon>
        <taxon>Agaricomycotina</taxon>
        <taxon>Agaricomycetes</taxon>
        <taxon>Agaricomycetidae</taxon>
        <taxon>Agaricales</taxon>
        <taxon>Marasmiineae</taxon>
        <taxon>Marasmiaceae</taxon>
        <taxon>Marasmius</taxon>
    </lineage>
</organism>
<comment type="subcellular location">
    <subcellularLocation>
        <location evidence="7">Cytoplasm</location>
    </subcellularLocation>
    <subcellularLocation>
        <location evidence="7">Endosome</location>
    </subcellularLocation>
</comment>
<evidence type="ECO:0000256" key="6">
    <source>
        <dbReference type="ARBA" id="ARBA00022927"/>
    </source>
</evidence>
<comment type="subunit">
    <text evidence="7">Component of the endosomal sorting complex required for transport II (ESCRT-II).</text>
</comment>
<dbReference type="InterPro" id="IPR058210">
    <property type="entry name" value="SACS/Nov_dom"/>
</dbReference>
<keyword evidence="9" id="KW-0378">Hydrolase</keyword>
<keyword evidence="2 7" id="KW-0813">Transport</keyword>
<dbReference type="SMART" id="SM00547">
    <property type="entry name" value="ZnF_RBZ"/>
    <property type="match status" value="2"/>
</dbReference>
<proteinExistence type="inferred from homology"/>
<sequence length="804" mass="88315">MDLTTSIDGTIPVPALLLDTSEDLITSTDAVGVYSDLTTKSPNHQNGDIHLTSHRLFYIDNANAERFSFALSLGLVQKTEHYTGLFASSPKISLFLGADTRPTESEWVCSVCGYRNGPGLTGVCGLCGVQREQETKKEEVGCRVCTFINEPGATKCEMCESPLSGPPPSSSSSLIRLSFRRGGDKVFYNDLKRALKGKAWTINRTSTPIPGTGSGGITHILSLNENTQSNTNSSLSSALLDLEALSIKAKEMVKVANDLSERLASLDSTPETNSLLSSFSNLAISKPTSLESTPVTQEMYKSDKLFLSSLATELASVLSSAKDPLIPLDRLWVQWNRARGVSLIPPSTFLDVLPLLPSHTGYRLRQLGTTKILYTPHFSTSSVASRVSSLVAESPLTPTSFSIHEHIPIPLAQLLLEEVEMLPDTPIARDDWESAIRVGGGSVLEPNYHPNNGVRGKVQSDRHQGHFERVSVLDRYLQRDSDDPGAKKQIFVLDASKHPTDNIKDFRLADSQTTTGELFRVFIRTDTSKIGKYGIGFRSTYHIMDQYPQVMSGATLAIFDPHSGIFHDGGKRVDMQSCEDQFSDFISAFNSVLTPRPGHAGTALHLPFRVDPDSEISSRIITAQETKELWDGTQCYSTQNGEGITSCFGFNKVMLLSDLPSQYPPPVDVLARAGVNAARVPSYIYDILHRQHPDIPFLKPLSLGQHFRTHLQKLETLSSLDKPSLLEYLVSDQQLQNIIDLPIIPLPDGRFTALHSTTQEPKHTLLSEGDLEIFQSFDEDAIALHLLPQPVAQLPPLVPTLNLQ</sequence>
<dbReference type="InterPro" id="IPR036388">
    <property type="entry name" value="WH-like_DNA-bd_sf"/>
</dbReference>
<keyword evidence="7" id="KW-0967">Endosome</keyword>
<dbReference type="InterPro" id="IPR036443">
    <property type="entry name" value="Znf_RanBP2_sf"/>
</dbReference>
<evidence type="ECO:0000259" key="8">
    <source>
        <dbReference type="PROSITE" id="PS51495"/>
    </source>
</evidence>
<evidence type="ECO:0000256" key="3">
    <source>
        <dbReference type="ARBA" id="ARBA00022723"/>
    </source>
</evidence>
<evidence type="ECO:0000256" key="2">
    <source>
        <dbReference type="ARBA" id="ARBA00022448"/>
    </source>
</evidence>
<accession>A0ABR3FAL3</accession>
<keyword evidence="3" id="KW-0479">Metal-binding</keyword>
<protein>
    <recommendedName>
        <fullName evidence="7">Vacuolar protein-sorting-associated protein 36</fullName>
    </recommendedName>
    <alternativeName>
        <fullName evidence="7">ESCRT-II complex subunit VPS36</fullName>
    </alternativeName>
</protein>
<dbReference type="InterPro" id="IPR036390">
    <property type="entry name" value="WH_DNA-bd_sf"/>
</dbReference>
<dbReference type="InterPro" id="IPR037855">
    <property type="entry name" value="Vps36"/>
</dbReference>
<keyword evidence="6 7" id="KW-0653">Protein transport</keyword>
<evidence type="ECO:0000313" key="10">
    <source>
        <dbReference type="Proteomes" id="UP001465976"/>
    </source>
</evidence>